<dbReference type="InterPro" id="IPR013633">
    <property type="entry name" value="NRDE-2"/>
</dbReference>
<gene>
    <name evidence="5" type="ORF">BDV96DRAFT_485737</name>
</gene>
<comment type="subcellular location">
    <subcellularLocation>
        <location evidence="1">Nucleus</location>
    </subcellularLocation>
</comment>
<comment type="similarity">
    <text evidence="2">Belongs to the NRDE2 family.</text>
</comment>
<evidence type="ECO:0000256" key="3">
    <source>
        <dbReference type="ARBA" id="ARBA00023242"/>
    </source>
</evidence>
<dbReference type="Gene3D" id="1.25.40.10">
    <property type="entry name" value="Tetratricopeptide repeat domain"/>
    <property type="match status" value="1"/>
</dbReference>
<dbReference type="InterPro" id="IPR011990">
    <property type="entry name" value="TPR-like_helical_dom_sf"/>
</dbReference>
<protein>
    <submittedName>
        <fullName evidence="5">NRDE-2, necessary for RNA interference-domain-containing protein</fullName>
    </submittedName>
</protein>
<dbReference type="SUPFAM" id="SSF48452">
    <property type="entry name" value="TPR-like"/>
    <property type="match status" value="1"/>
</dbReference>
<feature type="compositionally biased region" description="Basic and acidic residues" evidence="4">
    <location>
        <begin position="921"/>
        <end position="933"/>
    </location>
</feature>
<reference evidence="5" key="1">
    <citation type="journal article" date="2020" name="Stud. Mycol.">
        <title>101 Dothideomycetes genomes: a test case for predicting lifestyles and emergence of pathogens.</title>
        <authorList>
            <person name="Haridas S."/>
            <person name="Albert R."/>
            <person name="Binder M."/>
            <person name="Bloem J."/>
            <person name="Labutti K."/>
            <person name="Salamov A."/>
            <person name="Andreopoulos B."/>
            <person name="Baker S."/>
            <person name="Barry K."/>
            <person name="Bills G."/>
            <person name="Bluhm B."/>
            <person name="Cannon C."/>
            <person name="Castanera R."/>
            <person name="Culley D."/>
            <person name="Daum C."/>
            <person name="Ezra D."/>
            <person name="Gonzalez J."/>
            <person name="Henrissat B."/>
            <person name="Kuo A."/>
            <person name="Liang C."/>
            <person name="Lipzen A."/>
            <person name="Lutzoni F."/>
            <person name="Magnuson J."/>
            <person name="Mondo S."/>
            <person name="Nolan M."/>
            <person name="Ohm R."/>
            <person name="Pangilinan J."/>
            <person name="Park H.-J."/>
            <person name="Ramirez L."/>
            <person name="Alfaro M."/>
            <person name="Sun H."/>
            <person name="Tritt A."/>
            <person name="Yoshinaga Y."/>
            <person name="Zwiers L.-H."/>
            <person name="Turgeon B."/>
            <person name="Goodwin S."/>
            <person name="Spatafora J."/>
            <person name="Crous P."/>
            <person name="Grigoriev I."/>
        </authorList>
    </citation>
    <scope>NUCLEOTIDE SEQUENCE</scope>
    <source>
        <strain evidence="5">CBS 627.86</strain>
    </source>
</reference>
<accession>A0A6A5ZL03</accession>
<dbReference type="PANTHER" id="PTHR13471">
    <property type="entry name" value="TETRATRICOPEPTIDE-LIKE HELICAL"/>
    <property type="match status" value="1"/>
</dbReference>
<evidence type="ECO:0000256" key="1">
    <source>
        <dbReference type="ARBA" id="ARBA00004123"/>
    </source>
</evidence>
<evidence type="ECO:0000256" key="2">
    <source>
        <dbReference type="ARBA" id="ARBA00009265"/>
    </source>
</evidence>
<dbReference type="Proteomes" id="UP000799770">
    <property type="component" value="Unassembled WGS sequence"/>
</dbReference>
<dbReference type="OrthoDB" id="297219at2759"/>
<organism evidence="5 6">
    <name type="scientific">Lophiotrema nucula</name>
    <dbReference type="NCBI Taxonomy" id="690887"/>
    <lineage>
        <taxon>Eukaryota</taxon>
        <taxon>Fungi</taxon>
        <taxon>Dikarya</taxon>
        <taxon>Ascomycota</taxon>
        <taxon>Pezizomycotina</taxon>
        <taxon>Dothideomycetes</taxon>
        <taxon>Pleosporomycetidae</taxon>
        <taxon>Pleosporales</taxon>
        <taxon>Lophiotremataceae</taxon>
        <taxon>Lophiotrema</taxon>
    </lineage>
</organism>
<feature type="region of interest" description="Disordered" evidence="4">
    <location>
        <begin position="119"/>
        <end position="138"/>
    </location>
</feature>
<evidence type="ECO:0000313" key="6">
    <source>
        <dbReference type="Proteomes" id="UP000799770"/>
    </source>
</evidence>
<dbReference type="GO" id="GO:0031048">
    <property type="term" value="P:regulatory ncRNA-mediated heterochromatin formation"/>
    <property type="evidence" value="ECO:0007669"/>
    <property type="project" value="TreeGrafter"/>
</dbReference>
<evidence type="ECO:0000313" key="5">
    <source>
        <dbReference type="EMBL" id="KAF2120310.1"/>
    </source>
</evidence>
<dbReference type="Pfam" id="PF08424">
    <property type="entry name" value="NRDE-2"/>
    <property type="match status" value="1"/>
</dbReference>
<evidence type="ECO:0000256" key="4">
    <source>
        <dbReference type="SAM" id="MobiDB-lite"/>
    </source>
</evidence>
<name>A0A6A5ZL03_9PLEO</name>
<keyword evidence="3" id="KW-0539">Nucleus</keyword>
<sequence>MASNVPRFTSFRPKPNSVVEPAQAAGPKVKDARTTKNDNLAQDTERRSHVAESEARSLYLIDRKGDPSNLKYGTIDRYSVPSYRRYGYGSILGDSKGLKIDRDLSTEKQLVLVLPLSRQQGRPLASKHATTQNVRSTRLIRAVTESQEQQAPDFIAISRKPKKTRESDDDSHGAALELNHPGLEKMEDQDAISDSDLEYESEAGSDPQDAEITQKNALLTQASRERPEDLRAWLDLIDHQEKMLTLDRKKLAELSPTDKRHLAEVKISVYEQAVRKIGKNADHQIKLQLGLLDEAAKFWEHDKLSSKWTDVLAKYPNNRAVWTKYLNFVQTSFATFKYEQCRSIFQRCLKAIQNCATATETEISLYVLVRMTTMIQQAGYQELALAIWQALLEFKLLRPPQGSDQDFLGLFEEFWDSEVSRIGESGAKGWAAFDAENGSAPPLLTASLAAPVFQADDIEEFRRREIEHMKKLRFPGRTADEVGEDDPFHMILFSDIEGCLDILPQTDSRELILGAFLCYCSLPPLIQKVPHQPKWWTDPLLCCQVLNSTTHQEQSTTLLQTIHQFIRSGSQQFSMTAELLFDHGFDNVPASLDVAHIRYALKMLAADDAIGESIGEYLLAFESRLLPSEVTKTAKQLLKLKPTSLRLYNAYGLVESRKGDSVKADLVFSTALSMNKCASPFATPGSLQLFSSWVWEALRKGNSIEALWRLVARGTFLQGRETGLLGQDYSSATQHVALSALLQYLFNDGNVDVALAVFNDLSDWFMKHNMSTSEAAELHAQETVKLITYHAQTAAIVRPALLRTTLESLIATFPNNAIFLATYAANERRFSIDDRVRGIVYDKVLTQGKATSISGWFFAIHYEMSRGELAGSTTHSVRALFKKAEEDVGAHCPGLWTSHVLFELEQAKMGREKRPNKKPRKDGSKRKEETRLEEAQRRVKETFFMGMQRLPWCKDFMMLAFTHLKEGILTREELRKVYNVMVEKELRLYVELEMDDK</sequence>
<dbReference type="GO" id="GO:0071013">
    <property type="term" value="C:catalytic step 2 spliceosome"/>
    <property type="evidence" value="ECO:0007669"/>
    <property type="project" value="TreeGrafter"/>
</dbReference>
<dbReference type="Gene3D" id="1.25.40.1040">
    <property type="match status" value="1"/>
</dbReference>
<feature type="region of interest" description="Disordered" evidence="4">
    <location>
        <begin position="143"/>
        <end position="189"/>
    </location>
</feature>
<proteinExistence type="inferred from homology"/>
<dbReference type="GO" id="GO:1902369">
    <property type="term" value="P:negative regulation of RNA catabolic process"/>
    <property type="evidence" value="ECO:0007669"/>
    <property type="project" value="TreeGrafter"/>
</dbReference>
<dbReference type="AlphaFoldDB" id="A0A6A5ZL03"/>
<dbReference type="PANTHER" id="PTHR13471:SF0">
    <property type="entry name" value="NUCLEAR EXOSOME REGULATOR NRDE2"/>
    <property type="match status" value="1"/>
</dbReference>
<feature type="region of interest" description="Disordered" evidence="4">
    <location>
        <begin position="1"/>
        <end position="51"/>
    </location>
</feature>
<keyword evidence="6" id="KW-1185">Reference proteome</keyword>
<feature type="region of interest" description="Disordered" evidence="4">
    <location>
        <begin position="909"/>
        <end position="933"/>
    </location>
</feature>
<dbReference type="EMBL" id="ML977314">
    <property type="protein sequence ID" value="KAF2120310.1"/>
    <property type="molecule type" value="Genomic_DNA"/>
</dbReference>